<feature type="domain" description="Reverse transcriptase" evidence="2">
    <location>
        <begin position="498"/>
        <end position="745"/>
    </location>
</feature>
<dbReference type="Gene3D" id="3.60.10.10">
    <property type="entry name" value="Endonuclease/exonuclease/phosphatase"/>
    <property type="match status" value="1"/>
</dbReference>
<dbReference type="GeneID" id="120267295"/>
<dbReference type="InterPro" id="IPR026960">
    <property type="entry name" value="RVT-Znf"/>
</dbReference>
<dbReference type="Proteomes" id="UP001515500">
    <property type="component" value="Chromosome 8"/>
</dbReference>
<name>A0AB40BTX1_DIOCR</name>
<dbReference type="CDD" id="cd01650">
    <property type="entry name" value="RT_nLTR_like"/>
    <property type="match status" value="1"/>
</dbReference>
<evidence type="ECO:0000313" key="3">
    <source>
        <dbReference type="Proteomes" id="UP001515500"/>
    </source>
</evidence>
<dbReference type="SUPFAM" id="SSF56219">
    <property type="entry name" value="DNase I-like"/>
    <property type="match status" value="1"/>
</dbReference>
<feature type="region of interest" description="Disordered" evidence="1">
    <location>
        <begin position="1"/>
        <end position="33"/>
    </location>
</feature>
<sequence>MEEDHNQDDEFSDEEEDDEMSGEELPDDSPDDDMTLIQYQTEARREALVQKETRANADRLARFCRKVSKHWDWAAILSDGFSGGIIVLWHKSVGVVTPVSVSKRALHIIITNNSSKTFLISVIYNSSRFRKQCFLWNELSKLSALHIPWLILGGFNSILHRFEHKGGTFAYYDRKARFFRNFIEFNNLIDLNYSGPHFTWYNNQLGLARCWARLDRCLFNLDWANSFNFNSLKHLARSFSDHSPLFLSSAPFSYHTTRIFRFDINWLDFIGCHDAIHDAWNCHPHGNPLQAFSHLLSRACYNLSNWHRSGINSLEADLASSEITISNLEKSDFNSISQSFLMDQYANLASLQRQCSIKWAQRARMLWIKDGDRNTSFFHATTRIRAHSNFISKVVDSNGVCCQDHTSIERAFLNFYMDLWSAPSVESDNLLNLLPTNLPRLNDSVASSIVREVTKEEVFQTLLDLPTGKSPGPDGFCTEFYHSFWPIIGDHLFLAVRCFFERAIIPSSWGKTFITLIPKKDHPHSVSDFRPISLCNVNFKIISKLLANRMQLVLPSLIGREQAGFVTNRCSFDNIIAVQEIVHTLETDTKNPPRMLIKLDIEKTYDTVNWNAILAVFDHMNFPPLWISWISTCLRSCSFSLLINGNSSPWFPSSRGVRQGDPISSYLFILVSQILTAFLNQGLKAARNINHCLEVYRHITGQRPNLLKSQIFFPTWCNKHVSSRICSILNLTQASFPFKYLGILISHKRLAASSFNPMVVKIRHLCSRWSNYNLSQAAKTTLINSTLFSIPTYTLSVYPIPDSIISEITRIVRKFFWCRNSNGKGIHNLNWKIVNEDKAEGGIGIRNLSLAKYSLMAKHFFNYLNNGDAIWVDILRSKYGDFNFWKSKAPTKCSWFFRYLTRIAGRLKPNCRINSVNPARTSFLWDPWCFDIPIALKPTFINMDVDVDLLTVSDVILGDRWNETHLHHVFGHYFDAQALSSSSINPNTCNHWVWNPNTKHHKIAATVYNHLNHNLNQSEFWYGWQLLWKLNISPRAKHFLWMLFHGRLSTSNFLSQLRLGPDNPCALCGLFPEMIDHLFCHCNIAKQVWNYLSMKINTHIHFPIGFSVGLWLTERHFTNHCKSVIAASAWLIWKSRCDVIFRDAHLNIPVIVCRALSHVQEHIAGRRCLAGQKLIMHNFSCADELFLFSHSSSIPGSSVSSAGFFLSNSNYVVNFAGCCSIVKSDSVLDEIYAFAVALQSVMDNHLTIKHIFVNTYETLNILSHQIAHIRSLLDDLDSPTIHCISKSWMLPAVNLATHGVNSSDINLFLFGRDLPRWIMLSFSNSGFQF</sequence>
<evidence type="ECO:0000256" key="1">
    <source>
        <dbReference type="SAM" id="MobiDB-lite"/>
    </source>
</evidence>
<keyword evidence="3" id="KW-1185">Reference proteome</keyword>
<dbReference type="InterPro" id="IPR043502">
    <property type="entry name" value="DNA/RNA_pol_sf"/>
</dbReference>
<dbReference type="InterPro" id="IPR000477">
    <property type="entry name" value="RT_dom"/>
</dbReference>
<accession>A0AB40BTX1</accession>
<protein>
    <submittedName>
        <fullName evidence="4">Uncharacterized protein LOC120267295</fullName>
    </submittedName>
</protein>
<evidence type="ECO:0000259" key="2">
    <source>
        <dbReference type="PROSITE" id="PS50878"/>
    </source>
</evidence>
<gene>
    <name evidence="4" type="primary">LOC120267295</name>
</gene>
<dbReference type="PANTHER" id="PTHR33116:SF78">
    <property type="entry name" value="OS12G0587133 PROTEIN"/>
    <property type="match status" value="1"/>
</dbReference>
<organism evidence="3 4">
    <name type="scientific">Dioscorea cayennensis subsp. rotundata</name>
    <name type="common">White Guinea yam</name>
    <name type="synonym">Dioscorea rotundata</name>
    <dbReference type="NCBI Taxonomy" id="55577"/>
    <lineage>
        <taxon>Eukaryota</taxon>
        <taxon>Viridiplantae</taxon>
        <taxon>Streptophyta</taxon>
        <taxon>Embryophyta</taxon>
        <taxon>Tracheophyta</taxon>
        <taxon>Spermatophyta</taxon>
        <taxon>Magnoliopsida</taxon>
        <taxon>Liliopsida</taxon>
        <taxon>Dioscoreales</taxon>
        <taxon>Dioscoreaceae</taxon>
        <taxon>Dioscorea</taxon>
    </lineage>
</organism>
<dbReference type="PROSITE" id="PS50878">
    <property type="entry name" value="RT_POL"/>
    <property type="match status" value="1"/>
</dbReference>
<dbReference type="RefSeq" id="XP_039130894.1">
    <property type="nucleotide sequence ID" value="XM_039274960.1"/>
</dbReference>
<dbReference type="InterPro" id="IPR036691">
    <property type="entry name" value="Endo/exonu/phosph_ase_sf"/>
</dbReference>
<proteinExistence type="predicted"/>
<dbReference type="PANTHER" id="PTHR33116">
    <property type="entry name" value="REVERSE TRANSCRIPTASE ZINC-BINDING DOMAIN-CONTAINING PROTEIN-RELATED-RELATED"/>
    <property type="match status" value="1"/>
</dbReference>
<reference evidence="4" key="1">
    <citation type="submission" date="2025-08" db="UniProtKB">
        <authorList>
            <consortium name="RefSeq"/>
        </authorList>
    </citation>
    <scope>IDENTIFICATION</scope>
</reference>
<evidence type="ECO:0000313" key="4">
    <source>
        <dbReference type="RefSeq" id="XP_039130894.1"/>
    </source>
</evidence>
<dbReference type="SUPFAM" id="SSF56672">
    <property type="entry name" value="DNA/RNA polymerases"/>
    <property type="match status" value="1"/>
</dbReference>
<dbReference type="Pfam" id="PF13966">
    <property type="entry name" value="zf-RVT"/>
    <property type="match status" value="1"/>
</dbReference>
<dbReference type="Pfam" id="PF00078">
    <property type="entry name" value="RVT_1"/>
    <property type="match status" value="1"/>
</dbReference>